<feature type="compositionally biased region" description="Polar residues" evidence="2">
    <location>
        <begin position="1055"/>
        <end position="1065"/>
    </location>
</feature>
<dbReference type="EMBL" id="JACOPB010000013">
    <property type="protein sequence ID" value="MBC5710785.1"/>
    <property type="molecule type" value="Genomic_DNA"/>
</dbReference>
<evidence type="ECO:0000313" key="5">
    <source>
        <dbReference type="EMBL" id="MBC5710785.1"/>
    </source>
</evidence>
<comment type="caution">
    <text evidence="5">The sequence shown here is derived from an EMBL/GenBank/DDBJ whole genome shotgun (WGS) entry which is preliminary data.</text>
</comment>
<dbReference type="InterPro" id="IPR018337">
    <property type="entry name" value="Cell_wall/Cho-bd_repeat"/>
</dbReference>
<feature type="chain" id="PRO_5047327606" evidence="3">
    <location>
        <begin position="28"/>
        <end position="1183"/>
    </location>
</feature>
<dbReference type="RefSeq" id="WP_187023518.1">
    <property type="nucleotide sequence ID" value="NZ_JACOPB010000013.1"/>
</dbReference>
<dbReference type="Pfam" id="PF19127">
    <property type="entry name" value="Choline_bind_3"/>
    <property type="match status" value="1"/>
</dbReference>
<proteinExistence type="predicted"/>
<evidence type="ECO:0000259" key="4">
    <source>
        <dbReference type="Pfam" id="PF18998"/>
    </source>
</evidence>
<dbReference type="InterPro" id="IPR044060">
    <property type="entry name" value="Bacterial_rp_domain"/>
</dbReference>
<keyword evidence="3" id="KW-0732">Signal</keyword>
<feature type="region of interest" description="Disordered" evidence="2">
    <location>
        <begin position="82"/>
        <end position="106"/>
    </location>
</feature>
<gene>
    <name evidence="5" type="ORF">H8S75_22865</name>
</gene>
<keyword evidence="6" id="KW-1185">Reference proteome</keyword>
<dbReference type="Proteomes" id="UP000634672">
    <property type="component" value="Unassembled WGS sequence"/>
</dbReference>
<dbReference type="Pfam" id="PF18998">
    <property type="entry name" value="Flg_new_2"/>
    <property type="match status" value="2"/>
</dbReference>
<feature type="domain" description="Bacterial repeat" evidence="4">
    <location>
        <begin position="794"/>
        <end position="857"/>
    </location>
</feature>
<feature type="compositionally biased region" description="Low complexity" evidence="2">
    <location>
        <begin position="1030"/>
        <end position="1052"/>
    </location>
</feature>
<keyword evidence="1" id="KW-0677">Repeat</keyword>
<accession>A0ABR7HC75</accession>
<evidence type="ECO:0000256" key="3">
    <source>
        <dbReference type="SAM" id="SignalP"/>
    </source>
</evidence>
<reference evidence="5 6" key="1">
    <citation type="submission" date="2020-08" db="EMBL/GenBank/DDBJ databases">
        <title>Genome public.</title>
        <authorList>
            <person name="Liu C."/>
            <person name="Sun Q."/>
        </authorList>
    </citation>
    <scope>NUCLEOTIDE SEQUENCE [LARGE SCALE GENOMIC DNA]</scope>
    <source>
        <strain evidence="5 6">NSJ-66</strain>
    </source>
</reference>
<dbReference type="SUPFAM" id="SSF69360">
    <property type="entry name" value="Cell wall binding repeat"/>
    <property type="match status" value="1"/>
</dbReference>
<feature type="domain" description="Bacterial repeat" evidence="4">
    <location>
        <begin position="958"/>
        <end position="1022"/>
    </location>
</feature>
<evidence type="ECO:0000256" key="2">
    <source>
        <dbReference type="SAM" id="MobiDB-lite"/>
    </source>
</evidence>
<feature type="region of interest" description="Disordered" evidence="2">
    <location>
        <begin position="1023"/>
        <end position="1065"/>
    </location>
</feature>
<protein>
    <submittedName>
        <fullName evidence="5">Ig-like domain-containing protein</fullName>
    </submittedName>
</protein>
<feature type="signal peptide" evidence="3">
    <location>
        <begin position="1"/>
        <end position="27"/>
    </location>
</feature>
<dbReference type="Gene3D" id="2.10.270.10">
    <property type="entry name" value="Cholin Binding"/>
    <property type="match status" value="1"/>
</dbReference>
<evidence type="ECO:0000256" key="1">
    <source>
        <dbReference type="ARBA" id="ARBA00022737"/>
    </source>
</evidence>
<name>A0ABR7HC75_9FIRM</name>
<sequence length="1183" mass="122450">MKKRSVRNHVLPILLSMAVVLSSGSFAALADSLEENGKKEIIVLEELPSSISNQVVIPGTGREDLSLPGTLKATIMTASSEDASNYASPGNAKKIKQRTASPSTPYERNVRLPVDWDSSPVYDKEEEGTYLFTPRFPAGYNLAAGVDLPEVSVTVQADSNRINRLDRILTDWSYTDQSNLSNGKLLLAGVGSEMQADVKTIVTLLPDEVSGNLEGEDDPVKVSITEWVCQDYVMDSLGNWPITGTYLFRAVMEDGYQCAPEPVIEVILGGINMLAASGDLTVTGGVPGSDYVYQGGVLTVKTNTPLTISGQTTADRIMVKSAEADITLKNLSITSSNNRPFDMEGADVTLHLVGNNSLKSPINRAALFCPSGSRLTIEGPGKLTATIHDKGGAAAIGGESKKRSDSSSYRDWEDGGDCGVITINGGEINAEAPILADSNANVGVAIGGSSGGPVIINGGTVNAIGEHNSVGIGSVGSEFDGIYIRGGKVTAKTKKGDPLSDTPYNSSLGPAIGVVSGIDFTIEITGGTVSAESNPGCAGIGGGRNGYGGNIYIGGKADVTAKGNFGAAGIGGGYAQNGGGCGRTIVIEGNAVVKAYGGIHGAGIGGGAPRNNGDSPDGYSGSITIAGNAHVTARGGEGAPGIGSGGTTNGIFEKASIVEKIVITGNPVVDAKGGTSSACDIGPGALPSTGAANPSPEERFEEFICTVPGITTQTEAKNSLTILSNGNYKTKGRVTLDHSLTIPSGKSLIFNNTSIITGPVTIPDGAVIESGTVKDSSGNTIAGGVSAFTLTVSGGTGNSQLTRGESTRITASVPAGKRFDQWQITSGDGSIADIHAVSTIFTMGGANTVVTAVFKKIDTTAVIKNVKVLPSNTTVQKGSVQQFSAVVEGTGDFNSDVTWKVTGASSSTIDSNGLLTVPKDENADSFTVQAISVSNPLQLGTSVVTVTDRPVTRYHITVNGGTGSGDYESGSVVQITAVIPSGKLFSQWNLAGDGIITDSKSASTYYTVGRKDTLVTAVFKDIKPEQPDDNSGSGNSGSQSGGSSSSENSAGTGRPGSNVSGGYSGPGSVQNVNWILEEKGWRIKNTDQTWVANSWREVKGIWYHFDAEGYMQTGWYTDLDGNQYYLSPADGSAQGSMAIGWWLIEDKWYYFNKESDGTKGKLLRNTVTPDGYSVGTDGVWIEE</sequence>
<evidence type="ECO:0000313" key="6">
    <source>
        <dbReference type="Proteomes" id="UP000634672"/>
    </source>
</evidence>
<organism evidence="5 6">
    <name type="scientific">Hungatella hominis</name>
    <dbReference type="NCBI Taxonomy" id="2763050"/>
    <lineage>
        <taxon>Bacteria</taxon>
        <taxon>Bacillati</taxon>
        <taxon>Bacillota</taxon>
        <taxon>Clostridia</taxon>
        <taxon>Lachnospirales</taxon>
        <taxon>Lachnospiraceae</taxon>
        <taxon>Hungatella</taxon>
    </lineage>
</organism>